<feature type="chain" id="PRO_5035448151" evidence="2">
    <location>
        <begin position="32"/>
        <end position="525"/>
    </location>
</feature>
<proteinExistence type="predicted"/>
<keyword evidence="2" id="KW-0732">Signal</keyword>
<evidence type="ECO:0000256" key="1">
    <source>
        <dbReference type="SAM" id="MobiDB-lite"/>
    </source>
</evidence>
<feature type="signal peptide" evidence="2">
    <location>
        <begin position="1"/>
        <end position="31"/>
    </location>
</feature>
<accession>A0A8K0JLE6</accession>
<reference evidence="3" key="1">
    <citation type="submission" date="2020-04" db="EMBL/GenBank/DDBJ databases">
        <title>Analysis of mating type loci in Filobasidium floriforme.</title>
        <authorList>
            <person name="Nowrousian M."/>
        </authorList>
    </citation>
    <scope>NUCLEOTIDE SEQUENCE</scope>
    <source>
        <strain evidence="3">CBS 6242</strain>
    </source>
</reference>
<feature type="compositionally biased region" description="Basic and acidic residues" evidence="1">
    <location>
        <begin position="115"/>
        <end position="125"/>
    </location>
</feature>
<name>A0A8K0JLE6_9TREE</name>
<gene>
    <name evidence="3" type="ORF">FFLO_03813</name>
</gene>
<feature type="region of interest" description="Disordered" evidence="1">
    <location>
        <begin position="225"/>
        <end position="254"/>
    </location>
</feature>
<feature type="region of interest" description="Disordered" evidence="1">
    <location>
        <begin position="170"/>
        <end position="208"/>
    </location>
</feature>
<evidence type="ECO:0000313" key="4">
    <source>
        <dbReference type="Proteomes" id="UP000812966"/>
    </source>
</evidence>
<sequence>MNTSPTFRRNVALAAALVVVFCLGAISGSQSQRSLGLGSGLGLNERLQAHTPTYLHPYLTNNAGVNSTTTRLQPNISISSSNPCPVGCPEDPYARAGMIIFPPSSPFSDFPDHDDDNRDGDREYDPAWTRWAPFPPLERERDRAEQDGMTGMGTVKGMRTKAVDKAIDERARARVRGGGRDRNLAGAGTSMGKKLTDSEKEEEESGAGAGVYGWGWGWDRVKDQDQRRRIDRREQRRDRSRPQPSRRLEDGPTLSLTSPYTVALSNKDEELIGFAKGRVGLFVVLSPKRCQVVNFCKAIGGRTQTWGFHIGTICHLDWLDFKIVSWFLVGMVDDDSYDWFRGSEQRPVMFEHRIPEIMLPIMEEVGLKDIIPDLITIGSLFWDEAFLTSHRLIRGYGDKEGTYGFYPEELRWHRTRVAELIQFFRGMYGEEVPMMLRTRQHRGMDEHGGKLKIAQLDQSLRSIAKEMDVKLFTWGDKLEGWLKYEDHDQHFGFGPSTYLFGDMFMFYLRQATIPRCWVCRESPVA</sequence>
<keyword evidence="4" id="KW-1185">Reference proteome</keyword>
<evidence type="ECO:0000256" key="2">
    <source>
        <dbReference type="SAM" id="SignalP"/>
    </source>
</evidence>
<organism evidence="3 4">
    <name type="scientific">Filobasidium floriforme</name>
    <dbReference type="NCBI Taxonomy" id="5210"/>
    <lineage>
        <taxon>Eukaryota</taxon>
        <taxon>Fungi</taxon>
        <taxon>Dikarya</taxon>
        <taxon>Basidiomycota</taxon>
        <taxon>Agaricomycotina</taxon>
        <taxon>Tremellomycetes</taxon>
        <taxon>Filobasidiales</taxon>
        <taxon>Filobasidiaceae</taxon>
        <taxon>Filobasidium</taxon>
    </lineage>
</organism>
<evidence type="ECO:0000313" key="3">
    <source>
        <dbReference type="EMBL" id="KAG7532125.1"/>
    </source>
</evidence>
<dbReference type="Proteomes" id="UP000812966">
    <property type="component" value="Unassembled WGS sequence"/>
</dbReference>
<dbReference type="EMBL" id="JABELV010000073">
    <property type="protein sequence ID" value="KAG7532125.1"/>
    <property type="molecule type" value="Genomic_DNA"/>
</dbReference>
<dbReference type="AlphaFoldDB" id="A0A8K0JLE6"/>
<feature type="compositionally biased region" description="Basic and acidic residues" evidence="1">
    <location>
        <begin position="170"/>
        <end position="183"/>
    </location>
</feature>
<feature type="compositionally biased region" description="Basic and acidic residues" evidence="1">
    <location>
        <begin position="225"/>
        <end position="250"/>
    </location>
</feature>
<feature type="region of interest" description="Disordered" evidence="1">
    <location>
        <begin position="104"/>
        <end position="130"/>
    </location>
</feature>
<protein>
    <submittedName>
        <fullName evidence="3">Uncharacterized protein</fullName>
    </submittedName>
</protein>
<comment type="caution">
    <text evidence="3">The sequence shown here is derived from an EMBL/GenBank/DDBJ whole genome shotgun (WGS) entry which is preliminary data.</text>
</comment>